<name>A0ABT9AE52_9BACT</name>
<evidence type="ECO:0008006" key="3">
    <source>
        <dbReference type="Google" id="ProtNLM"/>
    </source>
</evidence>
<comment type="caution">
    <text evidence="1">The sequence shown here is derived from an EMBL/GenBank/DDBJ whole genome shotgun (WGS) entry which is preliminary data.</text>
</comment>
<evidence type="ECO:0000313" key="2">
    <source>
        <dbReference type="Proteomes" id="UP001167796"/>
    </source>
</evidence>
<gene>
    <name evidence="1" type="ORF">Q5H92_15815</name>
</gene>
<dbReference type="InterPro" id="IPR013431">
    <property type="entry name" value="Delta_60_rpt"/>
</dbReference>
<dbReference type="Proteomes" id="UP001167796">
    <property type="component" value="Unassembled WGS sequence"/>
</dbReference>
<dbReference type="SUPFAM" id="SSF63829">
    <property type="entry name" value="Calcium-dependent phosphotriesterase"/>
    <property type="match status" value="2"/>
</dbReference>
<organism evidence="1 2">
    <name type="scientific">Hymenobacter mellowenesis</name>
    <dbReference type="NCBI Taxonomy" id="3063995"/>
    <lineage>
        <taxon>Bacteria</taxon>
        <taxon>Pseudomonadati</taxon>
        <taxon>Bacteroidota</taxon>
        <taxon>Cytophagia</taxon>
        <taxon>Cytophagales</taxon>
        <taxon>Hymenobacteraceae</taxon>
        <taxon>Hymenobacter</taxon>
    </lineage>
</organism>
<reference evidence="1" key="1">
    <citation type="submission" date="2023-07" db="EMBL/GenBank/DDBJ databases">
        <authorList>
            <person name="Kim M.K."/>
        </authorList>
    </citation>
    <scope>NUCLEOTIDE SEQUENCE</scope>
    <source>
        <strain evidence="1">M29</strain>
    </source>
</reference>
<sequence>MRALALQPDGRVLVGGDFASYNGAAAPARLLRLTADGALNNAATPPTGLTYTWSTGATGASIAVSQPGDYVATASVPGGGSYSTLVRVSAPSAVSVALAPAGPLALPAGGSATLTATATRLAFNAGGSGFNGIVYALAVQPDGKVLVGGDFTAYNGNAAAPDYVLRLHPDGALDTGFNPSGGGANGIVRALALLPDGKVAVGGNFTAYNGNAAAPDRVLRLNADGTLDAGFNPGAAAGANDYVYALAAQPDSKVLVGGTFSAFNGSSTAPRRVLRLGTDGSLDTGFNPGGTGADGVVWALAVQPDGKVLVGGTLATYNGDPAAPNCVLRLTADGALDADFNRGGAGTNSVVYALAVQPDGKVLAGGTFSAYNGDLAAPDRVLRLNANGSLDAGFNAGGTGADSYLLALAVQPDGKVLAGGNFASYNGDAAAPDAVLRLNANGTLDTGFNYGGAGSVLVQTVALQADGRVLAGGGAVVYNGNYAAPDGLVRVNADGLLNDAATAVPGATFVIGPGTTAGPARLVSTAGTYTATATDPATGCAYASNAVVVTITLVVAPGAAAPALRLYPNPVPGGAATLTGAPPGSTVTVLDALGRTVTTATPDAAGMAPLVLPAGTPAGVYVVRAGGKAVKLTVE</sequence>
<accession>A0ABT9AE52</accession>
<dbReference type="RefSeq" id="WP_305012516.1">
    <property type="nucleotide sequence ID" value="NZ_JAUQSX010000008.1"/>
</dbReference>
<dbReference type="Pfam" id="PF17164">
    <property type="entry name" value="DUF5122"/>
    <property type="match status" value="8"/>
</dbReference>
<dbReference type="Gene3D" id="2.80.10.50">
    <property type="match status" value="3"/>
</dbReference>
<dbReference type="NCBIfam" id="TIGR02608">
    <property type="entry name" value="delta_60_rpt"/>
    <property type="match status" value="7"/>
</dbReference>
<dbReference type="EMBL" id="JAUQSX010000008">
    <property type="protein sequence ID" value="MDO7847833.1"/>
    <property type="molecule type" value="Genomic_DNA"/>
</dbReference>
<protein>
    <recommendedName>
        <fullName evidence="3">Secretion system C-terminal sorting domain-containing protein</fullName>
    </recommendedName>
</protein>
<evidence type="ECO:0000313" key="1">
    <source>
        <dbReference type="EMBL" id="MDO7847833.1"/>
    </source>
</evidence>
<keyword evidence="2" id="KW-1185">Reference proteome</keyword>
<proteinExistence type="predicted"/>